<dbReference type="InterPro" id="IPR025676">
    <property type="entry name" value="Clr5_dom"/>
</dbReference>
<accession>A0A2P5HNL8</accession>
<gene>
    <name evidence="3" type="ORF">DHEL01_v209758</name>
</gene>
<dbReference type="AlphaFoldDB" id="A0A2P5HNL8"/>
<evidence type="ECO:0000313" key="4">
    <source>
        <dbReference type="Proteomes" id="UP000094444"/>
    </source>
</evidence>
<feature type="region of interest" description="Disordered" evidence="1">
    <location>
        <begin position="29"/>
        <end position="52"/>
    </location>
</feature>
<organism evidence="3 4">
    <name type="scientific">Diaporthe helianthi</name>
    <dbReference type="NCBI Taxonomy" id="158607"/>
    <lineage>
        <taxon>Eukaryota</taxon>
        <taxon>Fungi</taxon>
        <taxon>Dikarya</taxon>
        <taxon>Ascomycota</taxon>
        <taxon>Pezizomycotina</taxon>
        <taxon>Sordariomycetes</taxon>
        <taxon>Sordariomycetidae</taxon>
        <taxon>Diaporthales</taxon>
        <taxon>Diaporthaceae</taxon>
        <taxon>Diaporthe</taxon>
    </lineage>
</organism>
<dbReference type="InParanoid" id="A0A2P5HNL8"/>
<evidence type="ECO:0000313" key="3">
    <source>
        <dbReference type="EMBL" id="POS71850.1"/>
    </source>
</evidence>
<dbReference type="PANTHER" id="PTHR38788:SF3">
    <property type="entry name" value="CLR5 DOMAIN-CONTAINING PROTEIN"/>
    <property type="match status" value="1"/>
</dbReference>
<evidence type="ECO:0000259" key="2">
    <source>
        <dbReference type="Pfam" id="PF14420"/>
    </source>
</evidence>
<dbReference type="EMBL" id="MAVT02001153">
    <property type="protein sequence ID" value="POS71850.1"/>
    <property type="molecule type" value="Genomic_DNA"/>
</dbReference>
<sequence>MAPIRGSEESLVPTRGMLTNSTFEVTHLPARRLPAPQATEDETEEETAPRGVDCSWQPSQLSYWEEYKPIMRRLYIDEKKPLREVVEIMENDFGFKATQKVYKNRFRIWGWRKYIRLDPAADTRRVQDVISNTSQEDGAGGRLQGQKVRLANGQLVDVQRLQQHIMRKRRYKEAPLTCRINQPDVFHHTEAIFHSARSHTLRQYQGRLRNVEDTLEIFAADEPIIGRWLRFTEEIQGLLKQQNLSGAIVQMRRAPDEVAAMTKAEPTVLLSNLFMYILKVGNYTAVDPTESRHVKLVVKSLLQYAASLLVSGTPGAQTTRQMQAIVKGLATASESDLGEITSRSWLVILQSCAQIAGLDPSAAVAEGSLVKWIETGDQGEKDGLWFLEITQGIIDGTVARLEAAFGKHYFRCIDALQRKAYVIKYANTARRRDSRLDPRLEDLYLQILERGAKGAQRAEALNFLAESHRAHRELGLGEDYARSSLVTRND</sequence>
<feature type="domain" description="Clr5" evidence="2">
    <location>
        <begin position="64"/>
        <end position="113"/>
    </location>
</feature>
<protein>
    <recommendedName>
        <fullName evidence="2">Clr5 domain-containing protein</fullName>
    </recommendedName>
</protein>
<reference evidence="3" key="1">
    <citation type="submission" date="2017-09" db="EMBL/GenBank/DDBJ databases">
        <title>Polyketide synthases of a Diaporthe helianthi virulent isolate.</title>
        <authorList>
            <person name="Baroncelli R."/>
        </authorList>
    </citation>
    <scope>NUCLEOTIDE SEQUENCE [LARGE SCALE GENOMIC DNA]</scope>
    <source>
        <strain evidence="3">7/96</strain>
    </source>
</reference>
<dbReference type="Pfam" id="PF14420">
    <property type="entry name" value="Clr5"/>
    <property type="match status" value="1"/>
</dbReference>
<dbReference type="PANTHER" id="PTHR38788">
    <property type="entry name" value="CLR5 DOMAIN-CONTAINING PROTEIN"/>
    <property type="match status" value="1"/>
</dbReference>
<dbReference type="OrthoDB" id="5308957at2759"/>
<keyword evidence="4" id="KW-1185">Reference proteome</keyword>
<dbReference type="Proteomes" id="UP000094444">
    <property type="component" value="Unassembled WGS sequence"/>
</dbReference>
<evidence type="ECO:0000256" key="1">
    <source>
        <dbReference type="SAM" id="MobiDB-lite"/>
    </source>
</evidence>
<comment type="caution">
    <text evidence="3">The sequence shown here is derived from an EMBL/GenBank/DDBJ whole genome shotgun (WGS) entry which is preliminary data.</text>
</comment>
<name>A0A2P5HNL8_DIAHE</name>
<proteinExistence type="predicted"/>